<evidence type="ECO:0000259" key="1">
    <source>
        <dbReference type="PROSITE" id="PS50940"/>
    </source>
</evidence>
<organism evidence="2 3">
    <name type="scientific">Elysia chlorotica</name>
    <name type="common">Eastern emerald elysia</name>
    <name type="synonym">Sea slug</name>
    <dbReference type="NCBI Taxonomy" id="188477"/>
    <lineage>
        <taxon>Eukaryota</taxon>
        <taxon>Metazoa</taxon>
        <taxon>Spiralia</taxon>
        <taxon>Lophotrochozoa</taxon>
        <taxon>Mollusca</taxon>
        <taxon>Gastropoda</taxon>
        <taxon>Heterobranchia</taxon>
        <taxon>Euthyneura</taxon>
        <taxon>Panpulmonata</taxon>
        <taxon>Sacoglossa</taxon>
        <taxon>Placobranchoidea</taxon>
        <taxon>Plakobranchidae</taxon>
        <taxon>Elysia</taxon>
    </lineage>
</organism>
<dbReference type="GO" id="GO:0008061">
    <property type="term" value="F:chitin binding"/>
    <property type="evidence" value="ECO:0007669"/>
    <property type="project" value="InterPro"/>
</dbReference>
<dbReference type="InterPro" id="IPR036508">
    <property type="entry name" value="Chitin-bd_dom_sf"/>
</dbReference>
<dbReference type="Proteomes" id="UP000271974">
    <property type="component" value="Unassembled WGS sequence"/>
</dbReference>
<dbReference type="Pfam" id="PF01607">
    <property type="entry name" value="CBM_14"/>
    <property type="match status" value="1"/>
</dbReference>
<gene>
    <name evidence="2" type="ORF">EGW08_011448</name>
</gene>
<protein>
    <recommendedName>
        <fullName evidence="1">Chitin-binding type-2 domain-containing protein</fullName>
    </recommendedName>
</protein>
<dbReference type="EMBL" id="RQTK01000373">
    <property type="protein sequence ID" value="RUS80778.1"/>
    <property type="molecule type" value="Genomic_DNA"/>
</dbReference>
<dbReference type="GO" id="GO:0005576">
    <property type="term" value="C:extracellular region"/>
    <property type="evidence" value="ECO:0007669"/>
    <property type="project" value="InterPro"/>
</dbReference>
<dbReference type="PROSITE" id="PS50940">
    <property type="entry name" value="CHIT_BIND_II"/>
    <property type="match status" value="1"/>
</dbReference>
<keyword evidence="3" id="KW-1185">Reference proteome</keyword>
<proteinExistence type="predicted"/>
<accession>A0A433TGP7</accession>
<reference evidence="2 3" key="1">
    <citation type="submission" date="2019-01" db="EMBL/GenBank/DDBJ databases">
        <title>A draft genome assembly of the solar-powered sea slug Elysia chlorotica.</title>
        <authorList>
            <person name="Cai H."/>
            <person name="Li Q."/>
            <person name="Fang X."/>
            <person name="Li J."/>
            <person name="Curtis N.E."/>
            <person name="Altenburger A."/>
            <person name="Shibata T."/>
            <person name="Feng M."/>
            <person name="Maeda T."/>
            <person name="Schwartz J.A."/>
            <person name="Shigenobu S."/>
            <person name="Lundholm N."/>
            <person name="Nishiyama T."/>
            <person name="Yang H."/>
            <person name="Hasebe M."/>
            <person name="Li S."/>
            <person name="Pierce S.K."/>
            <person name="Wang J."/>
        </authorList>
    </citation>
    <scope>NUCLEOTIDE SEQUENCE [LARGE SCALE GENOMIC DNA]</scope>
    <source>
        <strain evidence="2">EC2010</strain>
        <tissue evidence="2">Whole organism of an adult</tissue>
    </source>
</reference>
<dbReference type="AlphaFoldDB" id="A0A433TGP7"/>
<dbReference type="SUPFAM" id="SSF57625">
    <property type="entry name" value="Invertebrate chitin-binding proteins"/>
    <property type="match status" value="1"/>
</dbReference>
<dbReference type="Gene3D" id="2.170.140.10">
    <property type="entry name" value="Chitin binding domain"/>
    <property type="match status" value="1"/>
</dbReference>
<dbReference type="InterPro" id="IPR002557">
    <property type="entry name" value="Chitin-bd_dom"/>
</dbReference>
<feature type="non-terminal residue" evidence="2">
    <location>
        <position position="1"/>
    </location>
</feature>
<evidence type="ECO:0000313" key="3">
    <source>
        <dbReference type="Proteomes" id="UP000271974"/>
    </source>
</evidence>
<name>A0A433TGP7_ELYCH</name>
<feature type="non-terminal residue" evidence="2">
    <location>
        <position position="114"/>
    </location>
</feature>
<sequence length="114" mass="12843">EPASKIRRTKNVFIRTKTGQTFASLLVSVERTARNVDFDPTMHHLGFFASSLLVILLTSPLTSGQYSRGCSRAVENIPDPSSDSCQAFFRCFQGRQYSLRCPLGQVFDFDRSRC</sequence>
<comment type="caution">
    <text evidence="2">The sequence shown here is derived from an EMBL/GenBank/DDBJ whole genome shotgun (WGS) entry which is preliminary data.</text>
</comment>
<feature type="domain" description="Chitin-binding type-2" evidence="1">
    <location>
        <begin position="67"/>
        <end position="114"/>
    </location>
</feature>
<dbReference type="OrthoDB" id="6161725at2759"/>
<evidence type="ECO:0000313" key="2">
    <source>
        <dbReference type="EMBL" id="RUS80778.1"/>
    </source>
</evidence>